<keyword evidence="3" id="KW-1185">Reference proteome</keyword>
<name>L7KG64_9ACTN</name>
<evidence type="ECO:0000313" key="3">
    <source>
        <dbReference type="Proteomes" id="UP000010988"/>
    </source>
</evidence>
<dbReference type="Proteomes" id="UP000010988">
    <property type="component" value="Unassembled WGS sequence"/>
</dbReference>
<dbReference type="InterPro" id="IPR046348">
    <property type="entry name" value="SIS_dom_sf"/>
</dbReference>
<reference evidence="2 3" key="1">
    <citation type="submission" date="2012-12" db="EMBL/GenBank/DDBJ databases">
        <title>Whole genome shotgun sequence of Gordonia aichiensis NBRC 108223.</title>
        <authorList>
            <person name="Isaki-Nakamura S."/>
            <person name="Hosoyama A."/>
            <person name="Tsuchikane K."/>
            <person name="Ando Y."/>
            <person name="Baba S."/>
            <person name="Ohji S."/>
            <person name="Hamada M."/>
            <person name="Tamura T."/>
            <person name="Yamazoe A."/>
            <person name="Yamazaki S."/>
            <person name="Fujita N."/>
        </authorList>
    </citation>
    <scope>NUCLEOTIDE SEQUENCE [LARGE SCALE GENOMIC DNA]</scope>
    <source>
        <strain evidence="2 3">NBRC 108223</strain>
    </source>
</reference>
<dbReference type="RefSeq" id="WP_005171280.1">
    <property type="nucleotide sequence ID" value="NZ_BANR01000003.1"/>
</dbReference>
<dbReference type="EMBL" id="BANR01000003">
    <property type="protein sequence ID" value="GAC47599.1"/>
    <property type="molecule type" value="Genomic_DNA"/>
</dbReference>
<proteinExistence type="predicted"/>
<feature type="region of interest" description="Disordered" evidence="1">
    <location>
        <begin position="316"/>
        <end position="341"/>
    </location>
</feature>
<dbReference type="GO" id="GO:0097367">
    <property type="term" value="F:carbohydrate derivative binding"/>
    <property type="evidence" value="ECO:0007669"/>
    <property type="project" value="InterPro"/>
</dbReference>
<organism evidence="2 3">
    <name type="scientific">Gordonia aichiensis NBRC 108223</name>
    <dbReference type="NCBI Taxonomy" id="1220583"/>
    <lineage>
        <taxon>Bacteria</taxon>
        <taxon>Bacillati</taxon>
        <taxon>Actinomycetota</taxon>
        <taxon>Actinomycetes</taxon>
        <taxon>Mycobacteriales</taxon>
        <taxon>Gordoniaceae</taxon>
        <taxon>Gordonia</taxon>
    </lineage>
</organism>
<comment type="caution">
    <text evidence="2">The sequence shown here is derived from an EMBL/GenBank/DDBJ whole genome shotgun (WGS) entry which is preliminary data.</text>
</comment>
<dbReference type="SUPFAM" id="SSF53697">
    <property type="entry name" value="SIS domain"/>
    <property type="match status" value="1"/>
</dbReference>
<evidence type="ECO:0008006" key="4">
    <source>
        <dbReference type="Google" id="ProtNLM"/>
    </source>
</evidence>
<protein>
    <recommendedName>
        <fullName evidence="4">Bifunctional glucose-6-phosphate/mannose-6-phosphate isomerase C-terminal domain-containing protein</fullName>
    </recommendedName>
</protein>
<dbReference type="STRING" id="1220583.GOACH_03_06220"/>
<sequence length="374" mass="38508">MRTGAADLDDVDDLIAGDSDGLLQAAALAGAQVRAVAEAIREGVLGPLATLRPRSVVVVHGDSGVARDAVALIVACLASRVDVPIVSAPGLPGWVGPLDVVVVAGDDAGDMALADAAARAQRRRAEVVVAAPLEGPLRDALGGGGIDMSPRVQVDPRFRFIGYVATLLAVFTSLSDVRFTGTVPLVTDIADALDDEAATDHPARETFHNRAKLLAAGLADRRVVWTGDSPAASVVAARNATSVLALSGKICGAADIDDVARMSLQSWAAGGPSAVDSIFHDPQIDGPLTDEPPRVMAVTTATRQWYTQRRIAGIPDADTVIGDPDRDDAATHPVAAPGSDDLADGPADLAGYMLLALRVDIAAVYLHLTGIGDR</sequence>
<gene>
    <name evidence="2" type="ORF">GOACH_03_06220</name>
</gene>
<accession>L7KG64</accession>
<dbReference type="GO" id="GO:1901135">
    <property type="term" value="P:carbohydrate derivative metabolic process"/>
    <property type="evidence" value="ECO:0007669"/>
    <property type="project" value="InterPro"/>
</dbReference>
<dbReference type="OrthoDB" id="4772742at2"/>
<evidence type="ECO:0000313" key="2">
    <source>
        <dbReference type="EMBL" id="GAC47599.1"/>
    </source>
</evidence>
<dbReference type="eggNOG" id="COG2222">
    <property type="taxonomic scope" value="Bacteria"/>
</dbReference>
<dbReference type="AlphaFoldDB" id="L7KG64"/>
<evidence type="ECO:0000256" key="1">
    <source>
        <dbReference type="SAM" id="MobiDB-lite"/>
    </source>
</evidence>